<reference evidence="7 8" key="1">
    <citation type="submission" date="2014-11" db="EMBL/GenBank/DDBJ databases">
        <authorList>
            <person name="Diene M.Seydina."/>
        </authorList>
    </citation>
    <scope>NUCLEOTIDE SEQUENCE [LARGE SCALE GENOMIC DNA]</scope>
    <source>
        <strain evidence="7 8">Neisseria meningitidis CHUV</strain>
    </source>
</reference>
<comment type="similarity">
    <text evidence="4">Belongs to the LapB family.</text>
</comment>
<feature type="binding site" evidence="4">
    <location>
        <position position="389"/>
    </location>
    <ligand>
        <name>Fe cation</name>
        <dbReference type="ChEBI" id="CHEBI:24875"/>
    </ligand>
</feature>
<feature type="binding site" evidence="4">
    <location>
        <position position="386"/>
    </location>
    <ligand>
        <name>Fe cation</name>
        <dbReference type="ChEBI" id="CHEBI:24875"/>
    </ligand>
</feature>
<dbReference type="EMBL" id="CVTF01000070">
    <property type="protein sequence ID" value="CRY99415.1"/>
    <property type="molecule type" value="Genomic_DNA"/>
</dbReference>
<gene>
    <name evidence="4" type="primary">lapB</name>
</gene>
<dbReference type="InterPro" id="IPR051012">
    <property type="entry name" value="CellSynth/LPSAsmb/PSIAsmb"/>
</dbReference>
<name>A0A0H5QDU8_NEIMI</name>
<keyword evidence="4 5" id="KW-1133">Transmembrane helix</keyword>
<dbReference type="InterPro" id="IPR011990">
    <property type="entry name" value="TPR-like_helical_dom_sf"/>
</dbReference>
<keyword evidence="2 4" id="KW-0677">Repeat</keyword>
<dbReference type="GO" id="GO:0046890">
    <property type="term" value="P:regulation of lipid biosynthetic process"/>
    <property type="evidence" value="ECO:0007669"/>
    <property type="project" value="UniProtKB-UniRule"/>
</dbReference>
<keyword evidence="4" id="KW-0997">Cell inner membrane</keyword>
<keyword evidence="1 4" id="KW-0479">Metal-binding</keyword>
<dbReference type="Pfam" id="PF13432">
    <property type="entry name" value="TPR_16"/>
    <property type="match status" value="2"/>
</dbReference>
<dbReference type="GO" id="GO:0005506">
    <property type="term" value="F:iron ion binding"/>
    <property type="evidence" value="ECO:0007669"/>
    <property type="project" value="UniProtKB-UniRule"/>
</dbReference>
<feature type="topological domain" description="Cytoplasmic" evidence="4">
    <location>
        <begin position="40"/>
        <end position="402"/>
    </location>
</feature>
<evidence type="ECO:0000256" key="4">
    <source>
        <dbReference type="HAMAP-Rule" id="MF_00994"/>
    </source>
</evidence>
<dbReference type="InterPro" id="IPR030865">
    <property type="entry name" value="LapB"/>
</dbReference>
<keyword evidence="3 4" id="KW-0802">TPR repeat</keyword>
<dbReference type="GO" id="GO:0009898">
    <property type="term" value="C:cytoplasmic side of plasma membrane"/>
    <property type="evidence" value="ECO:0007669"/>
    <property type="project" value="UniProtKB-UniRule"/>
</dbReference>
<evidence type="ECO:0000256" key="5">
    <source>
        <dbReference type="SAM" id="Phobius"/>
    </source>
</evidence>
<sequence length="402" mass="46055">MRPNLPNSLEKADMDNELWIILLPIILLPVFFAMGWFAARVDMKTVLKQAKSIPSGFYKSLDALVDRNSGRAARELAEVIDQQPQSYDLNLTLGKLYRQRGENDKAINIHRTMLDSPDTVGEKRARVLFELAQNYQSAGLVDRAEQIFLGLQDGKMAREARQHLLNIYQQDRDWEKAVETARLLSHDDQTYQFEIAQFYCELAQAALFKSNFDVARFNVGKALEANKKCTRANMILGDIEHRQGNFPAAVEAYAAIEQQNHAYLSMVGEKLYEAYAAQGKPEEGLNRLTGYMQTFPELDLINVVYEKSLLLKGEKEAAQTAVELVRRKPDLNGVYRLLGLKLSDMNPAWKADADMMRSVIGRQLQRSVMYRCRNCHFKSQVFFWHCPACNKWQTFTPNKIEV</sequence>
<evidence type="ECO:0000313" key="7">
    <source>
        <dbReference type="EMBL" id="CRY99415.1"/>
    </source>
</evidence>
<comment type="function">
    <text evidence="4">Modulates cellular lipopolysaccharide (LPS) levels by regulating LpxC, which is involved in lipid A biosynthesis. May act by modulating the proteolytic activity of FtsH towards LpxC. May also coordinate assembly of proteins involved in LPS synthesis at the plasma membrane.</text>
</comment>
<evidence type="ECO:0000259" key="6">
    <source>
        <dbReference type="Pfam" id="PF18073"/>
    </source>
</evidence>
<feature type="domain" description="LapB rubredoxin metal binding" evidence="6">
    <location>
        <begin position="370"/>
        <end position="397"/>
    </location>
</feature>
<dbReference type="AlphaFoldDB" id="A0A0H5QDU8"/>
<feature type="transmembrane region" description="Helical" evidence="5">
    <location>
        <begin position="20"/>
        <end position="39"/>
    </location>
</feature>
<dbReference type="HAMAP" id="MF_00994">
    <property type="entry name" value="LPS_assembly_LapB"/>
    <property type="match status" value="1"/>
</dbReference>
<keyword evidence="4 5" id="KW-0812">Transmembrane</keyword>
<dbReference type="Proteomes" id="UP000182715">
    <property type="component" value="Unassembled WGS sequence"/>
</dbReference>
<evidence type="ECO:0000256" key="3">
    <source>
        <dbReference type="ARBA" id="ARBA00022803"/>
    </source>
</evidence>
<protein>
    <recommendedName>
        <fullName evidence="4">Lipopolysaccharide assembly protein B</fullName>
    </recommendedName>
</protein>
<dbReference type="Pfam" id="PF18073">
    <property type="entry name" value="Zn_ribbon_LapB"/>
    <property type="match status" value="1"/>
</dbReference>
<dbReference type="Gene3D" id="1.25.40.10">
    <property type="entry name" value="Tetratricopeptide repeat domain"/>
    <property type="match status" value="1"/>
</dbReference>
<evidence type="ECO:0000313" key="8">
    <source>
        <dbReference type="Proteomes" id="UP000182715"/>
    </source>
</evidence>
<evidence type="ECO:0000256" key="2">
    <source>
        <dbReference type="ARBA" id="ARBA00022737"/>
    </source>
</evidence>
<keyword evidence="4" id="KW-0408">Iron</keyword>
<dbReference type="GO" id="GO:0008653">
    <property type="term" value="P:lipopolysaccharide metabolic process"/>
    <property type="evidence" value="ECO:0007669"/>
    <property type="project" value="InterPro"/>
</dbReference>
<dbReference type="InterPro" id="IPR041166">
    <property type="entry name" value="Rubredoxin_2"/>
</dbReference>
<accession>A0A0H5QDU8</accession>
<comment type="subcellular location">
    <subcellularLocation>
        <location evidence="4">Cell inner membrane</location>
        <topology evidence="4">Single-pass membrane protein</topology>
        <orientation evidence="4">Cytoplasmic side</orientation>
    </subcellularLocation>
</comment>
<feature type="binding site" evidence="4">
    <location>
        <position position="372"/>
    </location>
    <ligand>
        <name>Fe cation</name>
        <dbReference type="ChEBI" id="CHEBI:24875"/>
    </ligand>
</feature>
<proteinExistence type="inferred from homology"/>
<evidence type="ECO:0000256" key="1">
    <source>
        <dbReference type="ARBA" id="ARBA00022723"/>
    </source>
</evidence>
<dbReference type="NCBIfam" id="NF008755">
    <property type="entry name" value="PRK11788.1-3"/>
    <property type="match status" value="1"/>
</dbReference>
<dbReference type="SUPFAM" id="SSF48452">
    <property type="entry name" value="TPR-like"/>
    <property type="match status" value="2"/>
</dbReference>
<feature type="binding site" evidence="4">
    <location>
        <position position="375"/>
    </location>
    <ligand>
        <name>Fe cation</name>
        <dbReference type="ChEBI" id="CHEBI:24875"/>
    </ligand>
</feature>
<organism evidence="7 8">
    <name type="scientific">Neisseria meningitidis serogroup B</name>
    <dbReference type="NCBI Taxonomy" id="491"/>
    <lineage>
        <taxon>Bacteria</taxon>
        <taxon>Pseudomonadati</taxon>
        <taxon>Pseudomonadota</taxon>
        <taxon>Betaproteobacteria</taxon>
        <taxon>Neisseriales</taxon>
        <taxon>Neisseriaceae</taxon>
        <taxon>Neisseria</taxon>
    </lineage>
</organism>
<dbReference type="PANTHER" id="PTHR45586:SF1">
    <property type="entry name" value="LIPOPOLYSACCHARIDE ASSEMBLY PROTEIN B"/>
    <property type="match status" value="1"/>
</dbReference>
<keyword evidence="4" id="KW-1003">Cell membrane</keyword>
<keyword evidence="4 5" id="KW-0472">Membrane</keyword>
<dbReference type="PANTHER" id="PTHR45586">
    <property type="entry name" value="TPR REPEAT-CONTAINING PROTEIN PA4667"/>
    <property type="match status" value="1"/>
</dbReference>
<keyword evidence="7" id="KW-0346">Stress response</keyword>